<evidence type="ECO:0000256" key="1">
    <source>
        <dbReference type="ARBA" id="ARBA00022485"/>
    </source>
</evidence>
<dbReference type="RefSeq" id="WP_155303715.1">
    <property type="nucleotide sequence ID" value="NZ_AP021875.1"/>
</dbReference>
<dbReference type="PANTHER" id="PTHR24960">
    <property type="entry name" value="PHOTOSYSTEM I IRON-SULFUR CENTER-RELATED"/>
    <property type="match status" value="1"/>
</dbReference>
<keyword evidence="2" id="KW-0479">Metal-binding</keyword>
<dbReference type="GO" id="GO:0046872">
    <property type="term" value="F:metal ion binding"/>
    <property type="evidence" value="ECO:0007669"/>
    <property type="project" value="UniProtKB-KW"/>
</dbReference>
<reference evidence="6 7" key="1">
    <citation type="submission" date="2019-11" db="EMBL/GenBank/DDBJ databases">
        <title>Comparative genomics of hydrocarbon-degrading Desulfosarcina strains.</title>
        <authorList>
            <person name="Watanabe M."/>
            <person name="Kojima H."/>
            <person name="Fukui M."/>
        </authorList>
    </citation>
    <scope>NUCLEOTIDE SEQUENCE [LARGE SCALE GENOMIC DNA]</scope>
    <source>
        <strain evidence="6 7">PP31</strain>
    </source>
</reference>
<evidence type="ECO:0000259" key="5">
    <source>
        <dbReference type="PROSITE" id="PS51379"/>
    </source>
</evidence>
<feature type="domain" description="4Fe-4S ferredoxin-type" evidence="5">
    <location>
        <begin position="37"/>
        <end position="69"/>
    </location>
</feature>
<sequence>METPRRKFIHFLVSAVVSGTFFGLLKSGNAKTLPRPPASLIEGEFLKNCARCYRCIDACPTNALRPASILEGLANFGTPVLDPSRCIFCMECVRACPTSAIAKVPKEEVDIGVAVIDKDVCLAWQKKKRCKDCYRVCEAKAIKLEKRRYPVVIADRCNGCGACVRRCPTKPLSVQVVYEDAKRYPAPQRRVAMRPENRLGPYEFEQDDFTTWFGKRLKKIAQNHGVGGKEDADQ</sequence>
<evidence type="ECO:0000313" key="7">
    <source>
        <dbReference type="Proteomes" id="UP000427769"/>
    </source>
</evidence>
<dbReference type="KEGG" id="dwd:DSCW_21300"/>
<proteinExistence type="predicted"/>
<dbReference type="Proteomes" id="UP000427769">
    <property type="component" value="Chromosome"/>
</dbReference>
<keyword evidence="4" id="KW-0411">Iron-sulfur</keyword>
<dbReference type="Pfam" id="PF12838">
    <property type="entry name" value="Fer4_7"/>
    <property type="match status" value="2"/>
</dbReference>
<keyword evidence="7" id="KW-1185">Reference proteome</keyword>
<dbReference type="PANTHER" id="PTHR24960:SF79">
    <property type="entry name" value="PHOTOSYSTEM I IRON-SULFUR CENTER"/>
    <property type="match status" value="1"/>
</dbReference>
<dbReference type="InterPro" id="IPR050157">
    <property type="entry name" value="PSI_iron-sulfur_center"/>
</dbReference>
<organism evidence="6 7">
    <name type="scientific">Desulfosarcina widdelii</name>
    <dbReference type="NCBI Taxonomy" id="947919"/>
    <lineage>
        <taxon>Bacteria</taxon>
        <taxon>Pseudomonadati</taxon>
        <taxon>Thermodesulfobacteriota</taxon>
        <taxon>Desulfobacteria</taxon>
        <taxon>Desulfobacterales</taxon>
        <taxon>Desulfosarcinaceae</taxon>
        <taxon>Desulfosarcina</taxon>
    </lineage>
</organism>
<dbReference type="PROSITE" id="PS00198">
    <property type="entry name" value="4FE4S_FER_1"/>
    <property type="match status" value="2"/>
</dbReference>
<dbReference type="CDD" id="cd16373">
    <property type="entry name" value="DMSOR_beta_like"/>
    <property type="match status" value="1"/>
</dbReference>
<evidence type="ECO:0000313" key="6">
    <source>
        <dbReference type="EMBL" id="BBO74713.1"/>
    </source>
</evidence>
<evidence type="ECO:0000256" key="2">
    <source>
        <dbReference type="ARBA" id="ARBA00022723"/>
    </source>
</evidence>
<dbReference type="InterPro" id="IPR017896">
    <property type="entry name" value="4Fe4S_Fe-S-bd"/>
</dbReference>
<keyword evidence="1" id="KW-0004">4Fe-4S</keyword>
<dbReference type="AlphaFoldDB" id="A0A5K7Z434"/>
<dbReference type="EMBL" id="AP021875">
    <property type="protein sequence ID" value="BBO74713.1"/>
    <property type="molecule type" value="Genomic_DNA"/>
</dbReference>
<dbReference type="GO" id="GO:0051539">
    <property type="term" value="F:4 iron, 4 sulfur cluster binding"/>
    <property type="evidence" value="ECO:0007669"/>
    <property type="project" value="UniProtKB-KW"/>
</dbReference>
<feature type="domain" description="4Fe-4S ferredoxin-type" evidence="5">
    <location>
        <begin position="148"/>
        <end position="177"/>
    </location>
</feature>
<dbReference type="Gene3D" id="3.30.70.20">
    <property type="match status" value="2"/>
</dbReference>
<accession>A0A5K7Z434</accession>
<dbReference type="PROSITE" id="PS51379">
    <property type="entry name" value="4FE4S_FER_2"/>
    <property type="match status" value="3"/>
</dbReference>
<keyword evidence="3" id="KW-0408">Iron</keyword>
<evidence type="ECO:0000256" key="4">
    <source>
        <dbReference type="ARBA" id="ARBA00023014"/>
    </source>
</evidence>
<gene>
    <name evidence="6" type="ORF">DSCW_21300</name>
</gene>
<dbReference type="OrthoDB" id="9808559at2"/>
<evidence type="ECO:0000256" key="3">
    <source>
        <dbReference type="ARBA" id="ARBA00023004"/>
    </source>
</evidence>
<dbReference type="SUPFAM" id="SSF54862">
    <property type="entry name" value="4Fe-4S ferredoxins"/>
    <property type="match status" value="1"/>
</dbReference>
<feature type="domain" description="4Fe-4S ferredoxin-type" evidence="5">
    <location>
        <begin position="77"/>
        <end position="106"/>
    </location>
</feature>
<dbReference type="InterPro" id="IPR017900">
    <property type="entry name" value="4Fe4S_Fe_S_CS"/>
</dbReference>
<name>A0A5K7Z434_9BACT</name>
<protein>
    <recommendedName>
        <fullName evidence="5">4Fe-4S ferredoxin-type domain-containing protein</fullName>
    </recommendedName>
</protein>